<dbReference type="EMBL" id="SDMP01000017">
    <property type="protein sequence ID" value="RYQ99490.1"/>
    <property type="molecule type" value="Genomic_DNA"/>
</dbReference>
<dbReference type="Proteomes" id="UP000289738">
    <property type="component" value="Chromosome B07"/>
</dbReference>
<sequence length="61" mass="7485">MSDRQKELTHVISEYFPNSWHRHCSKFLLNNFKVKYPLLILQDLFWMAAKAPNEFLFKKRQ</sequence>
<evidence type="ECO:0000313" key="1">
    <source>
        <dbReference type="EMBL" id="RYQ99490.1"/>
    </source>
</evidence>
<protein>
    <submittedName>
        <fullName evidence="1">Uncharacterized protein</fullName>
    </submittedName>
</protein>
<keyword evidence="2" id="KW-1185">Reference proteome</keyword>
<organism evidence="1 2">
    <name type="scientific">Arachis hypogaea</name>
    <name type="common">Peanut</name>
    <dbReference type="NCBI Taxonomy" id="3818"/>
    <lineage>
        <taxon>Eukaryota</taxon>
        <taxon>Viridiplantae</taxon>
        <taxon>Streptophyta</taxon>
        <taxon>Embryophyta</taxon>
        <taxon>Tracheophyta</taxon>
        <taxon>Spermatophyta</taxon>
        <taxon>Magnoliopsida</taxon>
        <taxon>eudicotyledons</taxon>
        <taxon>Gunneridae</taxon>
        <taxon>Pentapetalae</taxon>
        <taxon>rosids</taxon>
        <taxon>fabids</taxon>
        <taxon>Fabales</taxon>
        <taxon>Fabaceae</taxon>
        <taxon>Papilionoideae</taxon>
        <taxon>50 kb inversion clade</taxon>
        <taxon>dalbergioids sensu lato</taxon>
        <taxon>Dalbergieae</taxon>
        <taxon>Pterocarpus clade</taxon>
        <taxon>Arachis</taxon>
    </lineage>
</organism>
<proteinExistence type="predicted"/>
<gene>
    <name evidence="1" type="ORF">Ahy_B07g087428</name>
</gene>
<reference evidence="1 2" key="1">
    <citation type="submission" date="2019-01" db="EMBL/GenBank/DDBJ databases">
        <title>Sequencing of cultivated peanut Arachis hypogaea provides insights into genome evolution and oil improvement.</title>
        <authorList>
            <person name="Chen X."/>
        </authorList>
    </citation>
    <scope>NUCLEOTIDE SEQUENCE [LARGE SCALE GENOMIC DNA]</scope>
    <source>
        <strain evidence="2">cv. Fuhuasheng</strain>
        <tissue evidence="1">Leaves</tissue>
    </source>
</reference>
<name>A0A444YC44_ARAHY</name>
<accession>A0A444YC44</accession>
<evidence type="ECO:0000313" key="2">
    <source>
        <dbReference type="Proteomes" id="UP000289738"/>
    </source>
</evidence>
<dbReference type="AlphaFoldDB" id="A0A444YC44"/>
<comment type="caution">
    <text evidence="1">The sequence shown here is derived from an EMBL/GenBank/DDBJ whole genome shotgun (WGS) entry which is preliminary data.</text>
</comment>